<comment type="subcellular location">
    <subcellularLocation>
        <location evidence="1">Secreted</location>
    </subcellularLocation>
</comment>
<evidence type="ECO:0000256" key="2">
    <source>
        <dbReference type="ARBA" id="ARBA00022729"/>
    </source>
</evidence>
<keyword evidence="2 3" id="KW-0732">Signal</keyword>
<feature type="signal peptide" evidence="3">
    <location>
        <begin position="1"/>
        <end position="20"/>
    </location>
</feature>
<name>A0AA49GS25_9BACT</name>
<accession>A0AA49GS25</accession>
<dbReference type="CDD" id="cd10918">
    <property type="entry name" value="CE4_NodB_like_5s_6s"/>
    <property type="match status" value="1"/>
</dbReference>
<reference evidence="5" key="2">
    <citation type="journal article" date="2024" name="Antonie Van Leeuwenhoek">
        <title>Roseihalotalea indica gen. nov., sp. nov., a halophilic Bacteroidetes from mesopelagic Southwest Indian Ocean with higher carbohydrate metabolic potential.</title>
        <authorList>
            <person name="Chen B."/>
            <person name="Zhang M."/>
            <person name="Lin D."/>
            <person name="Ye J."/>
            <person name="Tang K."/>
        </authorList>
    </citation>
    <scope>NUCLEOTIDE SEQUENCE</scope>
    <source>
        <strain evidence="5">TK19036</strain>
    </source>
</reference>
<dbReference type="GO" id="GO:0005576">
    <property type="term" value="C:extracellular region"/>
    <property type="evidence" value="ECO:0007669"/>
    <property type="project" value="UniProtKB-SubCell"/>
</dbReference>
<dbReference type="PANTHER" id="PTHR34216">
    <property type="match status" value="1"/>
</dbReference>
<gene>
    <name evidence="5" type="ORF">K4G66_01115</name>
</gene>
<dbReference type="EMBL" id="CP120682">
    <property type="protein sequence ID" value="WKN37306.1"/>
    <property type="molecule type" value="Genomic_DNA"/>
</dbReference>
<evidence type="ECO:0000256" key="3">
    <source>
        <dbReference type="SAM" id="SignalP"/>
    </source>
</evidence>
<dbReference type="SUPFAM" id="SSF88713">
    <property type="entry name" value="Glycoside hydrolase/deacetylase"/>
    <property type="match status" value="1"/>
</dbReference>
<dbReference type="InterPro" id="IPR011330">
    <property type="entry name" value="Glyco_hydro/deAcase_b/a-brl"/>
</dbReference>
<dbReference type="Pfam" id="PF01522">
    <property type="entry name" value="Polysacc_deac_1"/>
    <property type="match status" value="1"/>
</dbReference>
<dbReference type="GO" id="GO:0016810">
    <property type="term" value="F:hydrolase activity, acting on carbon-nitrogen (but not peptide) bonds"/>
    <property type="evidence" value="ECO:0007669"/>
    <property type="project" value="InterPro"/>
</dbReference>
<evidence type="ECO:0000259" key="4">
    <source>
        <dbReference type="PROSITE" id="PS51677"/>
    </source>
</evidence>
<dbReference type="PROSITE" id="PS51677">
    <property type="entry name" value="NODB"/>
    <property type="match status" value="1"/>
</dbReference>
<dbReference type="Gene3D" id="3.20.20.370">
    <property type="entry name" value="Glycoside hydrolase/deacetylase"/>
    <property type="match status" value="2"/>
</dbReference>
<feature type="domain" description="NodB homology" evidence="4">
    <location>
        <begin position="30"/>
        <end position="235"/>
    </location>
</feature>
<dbReference type="PANTHER" id="PTHR34216:SF3">
    <property type="entry name" value="POLY-BETA-1,6-N-ACETYL-D-GLUCOSAMINE N-DEACETYLASE"/>
    <property type="match status" value="1"/>
</dbReference>
<dbReference type="InterPro" id="IPR002509">
    <property type="entry name" value="NODB_dom"/>
</dbReference>
<dbReference type="InterPro" id="IPR051398">
    <property type="entry name" value="Polysacch_Deacetylase"/>
</dbReference>
<proteinExistence type="predicted"/>
<reference evidence="5" key="1">
    <citation type="journal article" date="2023" name="Comput. Struct. Biotechnol. J.">
        <title>Discovery of a novel marine Bacteroidetes with a rich repertoire of carbohydrate-active enzymes.</title>
        <authorList>
            <person name="Chen B."/>
            <person name="Liu G."/>
            <person name="Chen Q."/>
            <person name="Wang H."/>
            <person name="Liu L."/>
            <person name="Tang K."/>
        </authorList>
    </citation>
    <scope>NUCLEOTIDE SEQUENCE</scope>
    <source>
        <strain evidence="5">TK19036</strain>
    </source>
</reference>
<organism evidence="5">
    <name type="scientific">Roseihalotalea indica</name>
    <dbReference type="NCBI Taxonomy" id="2867963"/>
    <lineage>
        <taxon>Bacteria</taxon>
        <taxon>Pseudomonadati</taxon>
        <taxon>Bacteroidota</taxon>
        <taxon>Cytophagia</taxon>
        <taxon>Cytophagales</taxon>
        <taxon>Catalimonadaceae</taxon>
        <taxon>Roseihalotalea</taxon>
    </lineage>
</organism>
<evidence type="ECO:0000256" key="1">
    <source>
        <dbReference type="ARBA" id="ARBA00004613"/>
    </source>
</evidence>
<protein>
    <submittedName>
        <fullName evidence="5">Polysaccharide deacetylase family protein</fullName>
    </submittedName>
</protein>
<sequence>MKLLNLLALALLLLGRPVAGQIIKQPIPDKLVVLTFDDAVSTHATLVGPLLTEYGFGGTFFVCEFPPDFEDKTKYMSWEQIDELAEMGFEIANHTRTHTHVNQMNQPQLVKELTYIEQKCQELGIDKPVSFAYPAYDTDPDAFKTLAAQGYDFARIGGDQAYDPTKHHPYLIPSYSTTGTDKERVLNAIRQAREGKIVILTVHGVPDYAHDWVTTPPELFKEYLEYLHEHQYQVIALRDLRKYIDTEQARSQIKPEL</sequence>
<dbReference type="AlphaFoldDB" id="A0AA49GS25"/>
<feature type="chain" id="PRO_5041302300" evidence="3">
    <location>
        <begin position="21"/>
        <end position="257"/>
    </location>
</feature>
<dbReference type="GO" id="GO:0005975">
    <property type="term" value="P:carbohydrate metabolic process"/>
    <property type="evidence" value="ECO:0007669"/>
    <property type="project" value="InterPro"/>
</dbReference>
<evidence type="ECO:0000313" key="5">
    <source>
        <dbReference type="EMBL" id="WKN37306.1"/>
    </source>
</evidence>